<organism evidence="1 2">
    <name type="scientific">Anaerobacillus alkaliphilus</name>
    <dbReference type="NCBI Taxonomy" id="1548597"/>
    <lineage>
        <taxon>Bacteria</taxon>
        <taxon>Bacillati</taxon>
        <taxon>Bacillota</taxon>
        <taxon>Bacilli</taxon>
        <taxon>Bacillales</taxon>
        <taxon>Bacillaceae</taxon>
        <taxon>Anaerobacillus</taxon>
    </lineage>
</organism>
<dbReference type="Proteomes" id="UP000290649">
    <property type="component" value="Unassembled WGS sequence"/>
</dbReference>
<comment type="caution">
    <text evidence="1">The sequence shown here is derived from an EMBL/GenBank/DDBJ whole genome shotgun (WGS) entry which is preliminary data.</text>
</comment>
<name>A0A4V1LFT0_9BACI</name>
<dbReference type="InterPro" id="IPR021617">
    <property type="entry name" value="DUF3231"/>
</dbReference>
<dbReference type="Pfam" id="PF11553">
    <property type="entry name" value="DUF3231"/>
    <property type="match status" value="2"/>
</dbReference>
<dbReference type="AlphaFoldDB" id="A0A4V1LFT0"/>
<dbReference type="InterPro" id="IPR012347">
    <property type="entry name" value="Ferritin-like"/>
</dbReference>
<keyword evidence="2" id="KW-1185">Reference proteome</keyword>
<gene>
    <name evidence="1" type="ORF">DS745_21815</name>
</gene>
<accession>A0A4V1LFT0</accession>
<protein>
    <submittedName>
        <fullName evidence="1">DUF3231 family protein</fullName>
    </submittedName>
</protein>
<dbReference type="OrthoDB" id="1675670at2"/>
<dbReference type="EMBL" id="QOUX01000047">
    <property type="protein sequence ID" value="RXI96359.1"/>
    <property type="molecule type" value="Genomic_DNA"/>
</dbReference>
<sequence length="335" mass="37814">MSEKSAITSSELGVLWLTYQEKTMILRMLEYFIEKADDEKAKNIMTDLYGEIDKYVGIITKTLQNEGAVIPVGYTAQDVNKEVPKLYDNGFDIMFVRLLKQISMGLHSLNITMSYREDIVLILKELTTITQNYYNLCTQYLLEKGLLVKSPHVSMPQSIEFVKDNNYFGGLAINPFSEKRSLNTVEVALIHHAIESNITGLQLITGFAQCANEGEVKKYFHDGTELAKSIVKELSETFLQNGIQVPQTSGGNATRSTIAPFSDKLMMYCISLFCSFSMGSSSLGTAFSLRNDLPAKMTIFAKDIFEYAHKGAKIMIKNGWMEEPFQMEERNQLVK</sequence>
<evidence type="ECO:0000313" key="2">
    <source>
        <dbReference type="Proteomes" id="UP000290649"/>
    </source>
</evidence>
<dbReference type="Gene3D" id="1.20.1260.10">
    <property type="match status" value="2"/>
</dbReference>
<dbReference type="RefSeq" id="WP_129080335.1">
    <property type="nucleotide sequence ID" value="NZ_QOUX01000047.1"/>
</dbReference>
<proteinExistence type="predicted"/>
<reference evidence="1 2" key="1">
    <citation type="journal article" date="2019" name="Int. J. Syst. Evol. Microbiol.">
        <title>Anaerobacillus alkaliphilus sp. nov., a novel alkaliphilic and moderately halophilic bacterium.</title>
        <authorList>
            <person name="Borsodi A.K."/>
            <person name="Aszalos J.M."/>
            <person name="Bihari P."/>
            <person name="Nagy I."/>
            <person name="Schumann P."/>
            <person name="Sproer C."/>
            <person name="Kovacs A.L."/>
            <person name="Boka K."/>
            <person name="Dobosy P."/>
            <person name="Ovari M."/>
            <person name="Szili-Kovacs T."/>
            <person name="Toth E."/>
        </authorList>
    </citation>
    <scope>NUCLEOTIDE SEQUENCE [LARGE SCALE GENOMIC DNA]</scope>
    <source>
        <strain evidence="1 2">B16-10</strain>
    </source>
</reference>
<evidence type="ECO:0000313" key="1">
    <source>
        <dbReference type="EMBL" id="RXI96359.1"/>
    </source>
</evidence>